<accession>A0ABP0QN01</accession>
<evidence type="ECO:0000256" key="4">
    <source>
        <dbReference type="ARBA" id="ARBA00022989"/>
    </source>
</evidence>
<dbReference type="InterPro" id="IPR006094">
    <property type="entry name" value="Oxid_FAD_bind_N"/>
</dbReference>
<dbReference type="PANTHER" id="PTHR10801:SF0">
    <property type="entry name" value="DELTA(24)-STEROL REDUCTASE"/>
    <property type="match status" value="1"/>
</dbReference>
<feature type="signal peptide" evidence="8">
    <location>
        <begin position="1"/>
        <end position="27"/>
    </location>
</feature>
<dbReference type="Proteomes" id="UP001642464">
    <property type="component" value="Unassembled WGS sequence"/>
</dbReference>
<dbReference type="Pfam" id="PF01565">
    <property type="entry name" value="FAD_binding_4"/>
    <property type="match status" value="1"/>
</dbReference>
<evidence type="ECO:0000256" key="8">
    <source>
        <dbReference type="SAM" id="SignalP"/>
    </source>
</evidence>
<dbReference type="InterPro" id="IPR016169">
    <property type="entry name" value="FAD-bd_PCMH_sub2"/>
</dbReference>
<dbReference type="SUPFAM" id="SSF56176">
    <property type="entry name" value="FAD-binding/transporter-associated domain-like"/>
    <property type="match status" value="1"/>
</dbReference>
<organism evidence="10 11">
    <name type="scientific">Durusdinium trenchii</name>
    <dbReference type="NCBI Taxonomy" id="1381693"/>
    <lineage>
        <taxon>Eukaryota</taxon>
        <taxon>Sar</taxon>
        <taxon>Alveolata</taxon>
        <taxon>Dinophyceae</taxon>
        <taxon>Suessiales</taxon>
        <taxon>Symbiodiniaceae</taxon>
        <taxon>Durusdinium</taxon>
    </lineage>
</organism>
<reference evidence="10 11" key="1">
    <citation type="submission" date="2024-02" db="EMBL/GenBank/DDBJ databases">
        <authorList>
            <person name="Chen Y."/>
            <person name="Shah S."/>
            <person name="Dougan E. K."/>
            <person name="Thang M."/>
            <person name="Chan C."/>
        </authorList>
    </citation>
    <scope>NUCLEOTIDE SEQUENCE [LARGE SCALE GENOMIC DNA]</scope>
</reference>
<keyword evidence="5" id="KW-0560">Oxidoreductase</keyword>
<protein>
    <recommendedName>
        <fullName evidence="2">Delta(24)-sterol reductase</fullName>
        <ecNumber evidence="2">1.3.1.72</ecNumber>
    </recommendedName>
</protein>
<keyword evidence="8" id="KW-0732">Signal</keyword>
<comment type="caution">
    <text evidence="10">The sequence shown here is derived from an EMBL/GenBank/DDBJ whole genome shotgun (WGS) entry which is preliminary data.</text>
</comment>
<keyword evidence="4" id="KW-1133">Transmembrane helix</keyword>
<evidence type="ECO:0000259" key="9">
    <source>
        <dbReference type="PROSITE" id="PS51387"/>
    </source>
</evidence>
<evidence type="ECO:0000256" key="6">
    <source>
        <dbReference type="ARBA" id="ARBA00023136"/>
    </source>
</evidence>
<evidence type="ECO:0000256" key="1">
    <source>
        <dbReference type="ARBA" id="ARBA00004167"/>
    </source>
</evidence>
<dbReference type="InterPro" id="IPR040165">
    <property type="entry name" value="Diminuto-like"/>
</dbReference>
<evidence type="ECO:0000256" key="7">
    <source>
        <dbReference type="SAM" id="MobiDB-lite"/>
    </source>
</evidence>
<dbReference type="PROSITE" id="PS51387">
    <property type="entry name" value="FAD_PCMH"/>
    <property type="match status" value="1"/>
</dbReference>
<evidence type="ECO:0000313" key="11">
    <source>
        <dbReference type="Proteomes" id="UP001642464"/>
    </source>
</evidence>
<name>A0ABP0QN01_9DINO</name>
<gene>
    <name evidence="10" type="ORF">SCF082_LOCUS42175</name>
</gene>
<sequence length="558" mass="62276">MRRRASGLWAHLVLWPALLVSTTLVLPASHSAALRGASGPTKAPRTPDGRDEGWSWTENLWAQLVGTPNGPSVLRLEDYQNCVAEVQDQLHQLRLKSRPFTLDQAQNAASLYGAGRMEYQREHASLNIRKLCGVISFDEDMSSGTALVNVGAKTDFKSLTRFLLKRGFIPPVVPEVDTVTVGGAISGLVMESSSFRYGFLHNAVKSMDVLLPNGTVVPCSRQRNMELFRAIPHSYGTLGYVLSATLTAVAAQQELQVTVLEFPSIEQAVEKISDMSRSRSVDFVDGIIYSQDRALAIFASMQPPEALEALDTVVMPDDGRFIDVLGQKLRESEEAGRRKIAFKMSTFDYLYRWDCDIFWSTRRVDALGQPEVRRILGRGFLRSKILWAVGSRVRDAKEWVSQAMWQLLGDRGAAFGFRPPTERIIQDLGVRFDQVPSFAKGLEAHGELPFWMCPVRVVPGEQPLFPLPDVPHIMDVACFGAVPCGDEELYHNKGIDRLLEEFDGQKAFYSDVTFSREYLYKKYNGAEYDQLKAKLDPDGVLPHLYDKVLAVPAPSTRG</sequence>
<dbReference type="PANTHER" id="PTHR10801">
    <property type="entry name" value="24-DEHYDROCHOLESTEROL REDUCTASE"/>
    <property type="match status" value="1"/>
</dbReference>
<feature type="domain" description="FAD-binding PCMH-type" evidence="9">
    <location>
        <begin position="66"/>
        <end position="251"/>
    </location>
</feature>
<dbReference type="InterPro" id="IPR016166">
    <property type="entry name" value="FAD-bd_PCMH"/>
</dbReference>
<evidence type="ECO:0000256" key="3">
    <source>
        <dbReference type="ARBA" id="ARBA00022692"/>
    </source>
</evidence>
<feature type="chain" id="PRO_5045784256" description="Delta(24)-sterol reductase" evidence="8">
    <location>
        <begin position="28"/>
        <end position="558"/>
    </location>
</feature>
<evidence type="ECO:0000256" key="5">
    <source>
        <dbReference type="ARBA" id="ARBA00023002"/>
    </source>
</evidence>
<keyword evidence="11" id="KW-1185">Reference proteome</keyword>
<evidence type="ECO:0000256" key="2">
    <source>
        <dbReference type="ARBA" id="ARBA00012405"/>
    </source>
</evidence>
<comment type="subcellular location">
    <subcellularLocation>
        <location evidence="1">Membrane</location>
        <topology evidence="1">Single-pass membrane protein</topology>
    </subcellularLocation>
</comment>
<dbReference type="EC" id="1.3.1.72" evidence="2"/>
<keyword evidence="3" id="KW-0812">Transmembrane</keyword>
<dbReference type="InterPro" id="IPR036318">
    <property type="entry name" value="FAD-bd_PCMH-like_sf"/>
</dbReference>
<evidence type="ECO:0000313" key="10">
    <source>
        <dbReference type="EMBL" id="CAK9089394.1"/>
    </source>
</evidence>
<dbReference type="Gene3D" id="3.30.465.10">
    <property type="match status" value="1"/>
</dbReference>
<keyword evidence="6" id="KW-0472">Membrane</keyword>
<dbReference type="EMBL" id="CAXAMM010039840">
    <property type="protein sequence ID" value="CAK9089394.1"/>
    <property type="molecule type" value="Genomic_DNA"/>
</dbReference>
<feature type="region of interest" description="Disordered" evidence="7">
    <location>
        <begin position="33"/>
        <end position="52"/>
    </location>
</feature>
<proteinExistence type="predicted"/>